<keyword evidence="2" id="KW-1185">Reference proteome</keyword>
<name>A0A8E0N7X7_9CAUL</name>
<dbReference type="AlphaFoldDB" id="A0A8E0N7X7"/>
<sequence>MIEGDVMRRWIIVGAAALAVAACERQAAEPPVDAEPVEAEATDQAGRLSGFSHEVSQDVSGYYMPATPVEIGTWRLTNIIILPQSDMEAWEGGEQGDVYGPIMIEFDDTASPTGMNELGQEYHTVSARVLPEAYEITDTRVRFRGRSPDVGIVTLDAELDGDALGLARRNLGSSEGPVLTGTMTVGDRTFEGQSFRWWMGD</sequence>
<protein>
    <submittedName>
        <fullName evidence="1">Uncharacterized protein</fullName>
    </submittedName>
</protein>
<evidence type="ECO:0000313" key="1">
    <source>
        <dbReference type="EMBL" id="GAD57944.1"/>
    </source>
</evidence>
<accession>A0A8E0N7X7</accession>
<comment type="caution">
    <text evidence="1">The sequence shown here is derived from an EMBL/GenBank/DDBJ whole genome shotgun (WGS) entry which is preliminary data.</text>
</comment>
<reference evidence="2" key="1">
    <citation type="journal article" date="2013" name="Genome Announc.">
        <title>Draft Genome Sequence of the Dimorphic Prosthecate Bacterium Brevundimonas abyssalis TAR-001T.</title>
        <authorList>
            <person name="Tsubouchi T."/>
            <person name="Nishi S."/>
            <person name="Usui K."/>
            <person name="Shimane Y."/>
            <person name="Takaki Y."/>
            <person name="Maruyama T."/>
            <person name="Hatada Y."/>
        </authorList>
    </citation>
    <scope>NUCLEOTIDE SEQUENCE [LARGE SCALE GENOMIC DNA]</scope>
    <source>
        <strain evidence="2">TAR-001</strain>
    </source>
</reference>
<evidence type="ECO:0000313" key="2">
    <source>
        <dbReference type="Proteomes" id="UP000016569"/>
    </source>
</evidence>
<dbReference type="EMBL" id="BATC01000002">
    <property type="protein sequence ID" value="GAD57944.1"/>
    <property type="molecule type" value="Genomic_DNA"/>
</dbReference>
<gene>
    <name evidence="1" type="ORF">MBEBAB_0194</name>
</gene>
<proteinExistence type="predicted"/>
<organism evidence="1 2">
    <name type="scientific">Brevundimonas abyssalis TAR-001</name>
    <dbReference type="NCBI Taxonomy" id="1391729"/>
    <lineage>
        <taxon>Bacteria</taxon>
        <taxon>Pseudomonadati</taxon>
        <taxon>Pseudomonadota</taxon>
        <taxon>Alphaproteobacteria</taxon>
        <taxon>Caulobacterales</taxon>
        <taxon>Caulobacteraceae</taxon>
        <taxon>Brevundimonas</taxon>
    </lineage>
</organism>
<dbReference type="Proteomes" id="UP000016569">
    <property type="component" value="Unassembled WGS sequence"/>
</dbReference>